<sequence length="99" mass="10823">MARLAVSHCKFGSNGVSPDFVSSRGDRHDHGRHTDKVKEETPDERGMIIKGHPRVSSESRISAGAAFKGASIQGESRAPPTPRFITLLTNQRDAFTRAH</sequence>
<dbReference type="AlphaFoldDB" id="A0A016T1L9"/>
<keyword evidence="3" id="KW-1185">Reference proteome</keyword>
<evidence type="ECO:0000313" key="2">
    <source>
        <dbReference type="EMBL" id="EYB96489.1"/>
    </source>
</evidence>
<proteinExistence type="predicted"/>
<organism evidence="2 3">
    <name type="scientific">Ancylostoma ceylanicum</name>
    <dbReference type="NCBI Taxonomy" id="53326"/>
    <lineage>
        <taxon>Eukaryota</taxon>
        <taxon>Metazoa</taxon>
        <taxon>Ecdysozoa</taxon>
        <taxon>Nematoda</taxon>
        <taxon>Chromadorea</taxon>
        <taxon>Rhabditida</taxon>
        <taxon>Rhabditina</taxon>
        <taxon>Rhabditomorpha</taxon>
        <taxon>Strongyloidea</taxon>
        <taxon>Ancylostomatidae</taxon>
        <taxon>Ancylostomatinae</taxon>
        <taxon>Ancylostoma</taxon>
    </lineage>
</organism>
<gene>
    <name evidence="2" type="primary">Acey_s0150.g2781</name>
    <name evidence="2" type="ORF">Y032_0150g2781</name>
</gene>
<accession>A0A016T1L9</accession>
<feature type="region of interest" description="Disordered" evidence="1">
    <location>
        <begin position="15"/>
        <end position="47"/>
    </location>
</feature>
<dbReference type="EMBL" id="JARK01001486">
    <property type="protein sequence ID" value="EYB96489.1"/>
    <property type="molecule type" value="Genomic_DNA"/>
</dbReference>
<reference evidence="3" key="1">
    <citation type="journal article" date="2015" name="Nat. Genet.">
        <title>The genome and transcriptome of the zoonotic hookworm Ancylostoma ceylanicum identify infection-specific gene families.</title>
        <authorList>
            <person name="Schwarz E.M."/>
            <person name="Hu Y."/>
            <person name="Antoshechkin I."/>
            <person name="Miller M.M."/>
            <person name="Sternberg P.W."/>
            <person name="Aroian R.V."/>
        </authorList>
    </citation>
    <scope>NUCLEOTIDE SEQUENCE</scope>
    <source>
        <strain evidence="3">HY135</strain>
    </source>
</reference>
<comment type="caution">
    <text evidence="2">The sequence shown here is derived from an EMBL/GenBank/DDBJ whole genome shotgun (WGS) entry which is preliminary data.</text>
</comment>
<evidence type="ECO:0000313" key="3">
    <source>
        <dbReference type="Proteomes" id="UP000024635"/>
    </source>
</evidence>
<feature type="compositionally biased region" description="Basic and acidic residues" evidence="1">
    <location>
        <begin position="24"/>
        <end position="47"/>
    </location>
</feature>
<protein>
    <submittedName>
        <fullName evidence="2">Uncharacterized protein</fullName>
    </submittedName>
</protein>
<evidence type="ECO:0000256" key="1">
    <source>
        <dbReference type="SAM" id="MobiDB-lite"/>
    </source>
</evidence>
<dbReference type="Proteomes" id="UP000024635">
    <property type="component" value="Unassembled WGS sequence"/>
</dbReference>
<name>A0A016T1L9_9BILA</name>